<dbReference type="Proteomes" id="UP000239814">
    <property type="component" value="Chromosome"/>
</dbReference>
<dbReference type="RefSeq" id="WP_105941916.1">
    <property type="nucleotide sequence ID" value="NZ_CP027433.1"/>
</dbReference>
<dbReference type="PRINTS" id="PR00080">
    <property type="entry name" value="SDRFAMILY"/>
</dbReference>
<protein>
    <submittedName>
        <fullName evidence="3">2,3-dihydro-2,3-dihydroxybenzoate dehydrogenase</fullName>
    </submittedName>
</protein>
<dbReference type="GO" id="GO:0016491">
    <property type="term" value="F:oxidoreductase activity"/>
    <property type="evidence" value="ECO:0007669"/>
    <property type="project" value="UniProtKB-KW"/>
</dbReference>
<evidence type="ECO:0000256" key="2">
    <source>
        <dbReference type="ARBA" id="ARBA00023002"/>
    </source>
</evidence>
<proteinExistence type="inferred from homology"/>
<sequence length="236" mass="23699">MTVPGIAGTTVAVTGAAGGIGSAVCTAFREAGAVVQGWDVAGGDQVDPLDVTDAGAVAQGWAHAEQRLGPIDVLISCAGIMSDDWDRCLAVNATGVRNVLDAALPAMRARRRGSVVVVSSNAATTPRAAFPAYAASKAAATAYTRSVGIDAAVDGVRVNVVSPGSTDTPMLAGMAGDDLRAAVLAGEPARYRLGIPLGRIADPGDVAATIVFLASDAARHITLHDLRVDGGATLDQ</sequence>
<evidence type="ECO:0000256" key="1">
    <source>
        <dbReference type="ARBA" id="ARBA00006484"/>
    </source>
</evidence>
<keyword evidence="4" id="KW-1185">Reference proteome</keyword>
<reference evidence="3 4" key="1">
    <citation type="submission" date="2018-03" db="EMBL/GenBank/DDBJ databases">
        <title>Characteristics and genome of n-alkane degrading marine bacteria Gordonia iterans isolated from crude oil contaminated in Tae-an, South Korea.</title>
        <authorList>
            <person name="Lee S.-S."/>
            <person name="Kim H."/>
        </authorList>
    </citation>
    <scope>NUCLEOTIDE SEQUENCE [LARGE SCALE GENOMIC DNA]</scope>
    <source>
        <strain evidence="3 4">Co17</strain>
    </source>
</reference>
<dbReference type="OrthoDB" id="9803333at2"/>
<dbReference type="AlphaFoldDB" id="A0A2S0KES7"/>
<dbReference type="PRINTS" id="PR00081">
    <property type="entry name" value="GDHRDH"/>
</dbReference>
<dbReference type="PANTHER" id="PTHR24321">
    <property type="entry name" value="DEHYDROGENASES, SHORT CHAIN"/>
    <property type="match status" value="1"/>
</dbReference>
<name>A0A2S0KES7_9ACTN</name>
<evidence type="ECO:0000313" key="3">
    <source>
        <dbReference type="EMBL" id="AVM00185.1"/>
    </source>
</evidence>
<dbReference type="KEGG" id="git:C6V83_07775"/>
<dbReference type="InterPro" id="IPR020904">
    <property type="entry name" value="Sc_DH/Rdtase_CS"/>
</dbReference>
<comment type="similarity">
    <text evidence="1">Belongs to the short-chain dehydrogenases/reductases (SDR) family.</text>
</comment>
<dbReference type="EMBL" id="CP027433">
    <property type="protein sequence ID" value="AVM00185.1"/>
    <property type="molecule type" value="Genomic_DNA"/>
</dbReference>
<dbReference type="InterPro" id="IPR036291">
    <property type="entry name" value="NAD(P)-bd_dom_sf"/>
</dbReference>
<keyword evidence="2" id="KW-0560">Oxidoreductase</keyword>
<dbReference type="Gene3D" id="3.40.50.720">
    <property type="entry name" value="NAD(P)-binding Rossmann-like Domain"/>
    <property type="match status" value="1"/>
</dbReference>
<dbReference type="PANTHER" id="PTHR24321:SF13">
    <property type="entry name" value="2,3-DIHYDRO-2,3-DIHYDROXYBENZOATE DEHYDROGENASE"/>
    <property type="match status" value="1"/>
</dbReference>
<dbReference type="SUPFAM" id="SSF51735">
    <property type="entry name" value="NAD(P)-binding Rossmann-fold domains"/>
    <property type="match status" value="1"/>
</dbReference>
<dbReference type="PROSITE" id="PS00061">
    <property type="entry name" value="ADH_SHORT"/>
    <property type="match status" value="1"/>
</dbReference>
<dbReference type="InterPro" id="IPR002347">
    <property type="entry name" value="SDR_fam"/>
</dbReference>
<dbReference type="Pfam" id="PF13561">
    <property type="entry name" value="adh_short_C2"/>
    <property type="match status" value="1"/>
</dbReference>
<evidence type="ECO:0000313" key="4">
    <source>
        <dbReference type="Proteomes" id="UP000239814"/>
    </source>
</evidence>
<accession>A0A2S0KES7</accession>
<gene>
    <name evidence="3" type="ORF">C6V83_07775</name>
</gene>
<organism evidence="3 4">
    <name type="scientific">Gordonia iterans</name>
    <dbReference type="NCBI Taxonomy" id="1004901"/>
    <lineage>
        <taxon>Bacteria</taxon>
        <taxon>Bacillati</taxon>
        <taxon>Actinomycetota</taxon>
        <taxon>Actinomycetes</taxon>
        <taxon>Mycobacteriales</taxon>
        <taxon>Gordoniaceae</taxon>
        <taxon>Gordonia</taxon>
    </lineage>
</organism>